<organism evidence="2">
    <name type="scientific">marine sediment metagenome</name>
    <dbReference type="NCBI Taxonomy" id="412755"/>
    <lineage>
        <taxon>unclassified sequences</taxon>
        <taxon>metagenomes</taxon>
        <taxon>ecological metagenomes</taxon>
    </lineage>
</organism>
<reference evidence="2" key="1">
    <citation type="journal article" date="2015" name="Nature">
        <title>Complex archaea that bridge the gap between prokaryotes and eukaryotes.</title>
        <authorList>
            <person name="Spang A."/>
            <person name="Saw J.H."/>
            <person name="Jorgensen S.L."/>
            <person name="Zaremba-Niedzwiedzka K."/>
            <person name="Martijn J."/>
            <person name="Lind A.E."/>
            <person name="van Eijk R."/>
            <person name="Schleper C."/>
            <person name="Guy L."/>
            <person name="Ettema T.J."/>
        </authorList>
    </citation>
    <scope>NUCLEOTIDE SEQUENCE</scope>
</reference>
<feature type="compositionally biased region" description="Basic and acidic residues" evidence="1">
    <location>
        <begin position="15"/>
        <end position="27"/>
    </location>
</feature>
<protein>
    <submittedName>
        <fullName evidence="2">Uncharacterized protein</fullName>
    </submittedName>
</protein>
<evidence type="ECO:0000313" key="2">
    <source>
        <dbReference type="EMBL" id="KKN73985.1"/>
    </source>
</evidence>
<evidence type="ECO:0000256" key="1">
    <source>
        <dbReference type="SAM" id="MobiDB-lite"/>
    </source>
</evidence>
<feature type="region of interest" description="Disordered" evidence="1">
    <location>
        <begin position="1"/>
        <end position="30"/>
    </location>
</feature>
<sequence>MGKPQTIKASLTPDAVEKLKEGKDGEKYQSLPDEGLEVEFQYDFGDNNAEAVALFGEGVVRSYIVGHCSFTIQGIARSMLKAGRSAKQIRAHFFDESTGLNVYQPGEYTGRKTAVEKEHDRILKMSPEKRDAEITELEKVLARIKKEGK</sequence>
<name>A0A0F9SYE6_9ZZZZ</name>
<comment type="caution">
    <text evidence="2">The sequence shown here is derived from an EMBL/GenBank/DDBJ whole genome shotgun (WGS) entry which is preliminary data.</text>
</comment>
<proteinExistence type="predicted"/>
<gene>
    <name evidence="2" type="ORF">LCGC14_0395510</name>
</gene>
<accession>A0A0F9SYE6</accession>
<dbReference type="AlphaFoldDB" id="A0A0F9SYE6"/>
<dbReference type="EMBL" id="LAZR01000334">
    <property type="protein sequence ID" value="KKN73985.1"/>
    <property type="molecule type" value="Genomic_DNA"/>
</dbReference>